<accession>A0A445N0N0</accession>
<dbReference type="PANTHER" id="PTHR30203:SF24">
    <property type="entry name" value="BLR4935 PROTEIN"/>
    <property type="match status" value="1"/>
</dbReference>
<dbReference type="GO" id="GO:0015562">
    <property type="term" value="F:efflux transmembrane transporter activity"/>
    <property type="evidence" value="ECO:0007669"/>
    <property type="project" value="InterPro"/>
</dbReference>
<sequence length="451" mass="51124">MKEAIVQFFRRYIRNMRSFKLPVSVFCLFCMLGLAIGTSRPLYSSDLIWAPPHLEQLIKEGLARNGEIQSLSAMVESLKEAIPYAGSLDDPRLGIGLLNLPVDTFSFNQEPMTQKQLFIAQKIPWFGKLSLKEQRQALMATSQQVLLEVKRFELARKIADAYYELGFISSSIKTNGRLTDIVGQVLKVTETRYGAGKGLQQDVLQAQVELTKLLDEKITLGKKRRIVEDRINELLNREEFQPVYISDELPSPEMELDSAALQAKSLKNNPMLAVRQANIDVADVDIQLAEKDYRPDMDVMVGYGQREEDMTGRELPDFFSASVVVNIPLWQKSRQAANLASKKKSRQAAGKSYEDLVRSLPHKVDALVTDLSETRENYKLFSGALTVQAEQWARSSMDAYVVGKIEFNTMISAQIRLLNFELMAKKYLYELYQKRAELEEVLGGPIIDGNY</sequence>
<dbReference type="Pfam" id="PF02321">
    <property type="entry name" value="OEP"/>
    <property type="match status" value="2"/>
</dbReference>
<gene>
    <name evidence="2" type="ORF">PITCH_A510012</name>
</gene>
<protein>
    <submittedName>
        <fullName evidence="2">Outer membrane efflux protein</fullName>
    </submittedName>
</protein>
<evidence type="ECO:0000313" key="2">
    <source>
        <dbReference type="EMBL" id="SPD75277.1"/>
    </source>
</evidence>
<name>A0A445N0N0_9BACT</name>
<evidence type="ECO:0000256" key="1">
    <source>
        <dbReference type="ARBA" id="ARBA00007613"/>
    </source>
</evidence>
<proteinExistence type="inferred from homology"/>
<dbReference type="PANTHER" id="PTHR30203">
    <property type="entry name" value="OUTER MEMBRANE CATION EFFLUX PROTEIN"/>
    <property type="match status" value="1"/>
</dbReference>
<dbReference type="EMBL" id="OJIN01000194">
    <property type="protein sequence ID" value="SPD75277.1"/>
    <property type="molecule type" value="Genomic_DNA"/>
</dbReference>
<dbReference type="InterPro" id="IPR003423">
    <property type="entry name" value="OMP_efflux"/>
</dbReference>
<dbReference type="Gene3D" id="1.20.1600.10">
    <property type="entry name" value="Outer membrane efflux proteins (OEP)"/>
    <property type="match status" value="1"/>
</dbReference>
<comment type="similarity">
    <text evidence="1">Belongs to the outer membrane factor (OMF) (TC 1.B.17) family.</text>
</comment>
<dbReference type="SUPFAM" id="SSF56954">
    <property type="entry name" value="Outer membrane efflux proteins (OEP)"/>
    <property type="match status" value="1"/>
</dbReference>
<dbReference type="AlphaFoldDB" id="A0A445N0N0"/>
<reference evidence="2" key="1">
    <citation type="submission" date="2018-01" db="EMBL/GenBank/DDBJ databases">
        <authorList>
            <person name="Regsiter A."/>
            <person name="William W."/>
        </authorList>
    </citation>
    <scope>NUCLEOTIDE SEQUENCE</scope>
    <source>
        <strain evidence="2">TRIP AH-1</strain>
    </source>
</reference>
<organism evidence="2">
    <name type="scientific">uncultured Desulfobacterium sp</name>
    <dbReference type="NCBI Taxonomy" id="201089"/>
    <lineage>
        <taxon>Bacteria</taxon>
        <taxon>Pseudomonadati</taxon>
        <taxon>Thermodesulfobacteriota</taxon>
        <taxon>Desulfobacteria</taxon>
        <taxon>Desulfobacterales</taxon>
        <taxon>Desulfobacteriaceae</taxon>
        <taxon>Desulfobacterium</taxon>
        <taxon>environmental samples</taxon>
    </lineage>
</organism>
<dbReference type="InterPro" id="IPR010131">
    <property type="entry name" value="MdtP/NodT-like"/>
</dbReference>